<protein>
    <submittedName>
        <fullName evidence="1">Uncharacterized protein</fullName>
    </submittedName>
</protein>
<keyword evidence="2" id="KW-1185">Reference proteome</keyword>
<sequence>MEGTGANALRLISHSAWEITKNRISRTALAAVNTDLGKVTIMRITLKTNK</sequence>
<organism evidence="1 2">
    <name type="scientific">Gimesia alba</name>
    <dbReference type="NCBI Taxonomy" id="2527973"/>
    <lineage>
        <taxon>Bacteria</taxon>
        <taxon>Pseudomonadati</taxon>
        <taxon>Planctomycetota</taxon>
        <taxon>Planctomycetia</taxon>
        <taxon>Planctomycetales</taxon>
        <taxon>Planctomycetaceae</taxon>
        <taxon>Gimesia</taxon>
    </lineage>
</organism>
<accession>A0A517RAC5</accession>
<reference evidence="1 2" key="1">
    <citation type="submission" date="2019-02" db="EMBL/GenBank/DDBJ databases">
        <title>Deep-cultivation of Planctomycetes and their phenomic and genomic characterization uncovers novel biology.</title>
        <authorList>
            <person name="Wiegand S."/>
            <person name="Jogler M."/>
            <person name="Boedeker C."/>
            <person name="Pinto D."/>
            <person name="Vollmers J."/>
            <person name="Rivas-Marin E."/>
            <person name="Kohn T."/>
            <person name="Peeters S.H."/>
            <person name="Heuer A."/>
            <person name="Rast P."/>
            <person name="Oberbeckmann S."/>
            <person name="Bunk B."/>
            <person name="Jeske O."/>
            <person name="Meyerdierks A."/>
            <person name="Storesund J.E."/>
            <person name="Kallscheuer N."/>
            <person name="Luecker S."/>
            <person name="Lage O.M."/>
            <person name="Pohl T."/>
            <person name="Merkel B.J."/>
            <person name="Hornburger P."/>
            <person name="Mueller R.-W."/>
            <person name="Bruemmer F."/>
            <person name="Labrenz M."/>
            <person name="Spormann A.M."/>
            <person name="Op den Camp H."/>
            <person name="Overmann J."/>
            <person name="Amann R."/>
            <person name="Jetten M.S.M."/>
            <person name="Mascher T."/>
            <person name="Medema M.H."/>
            <person name="Devos D.P."/>
            <person name="Kaster A.-K."/>
            <person name="Ovreas L."/>
            <person name="Rohde M."/>
            <person name="Galperin M.Y."/>
            <person name="Jogler C."/>
        </authorList>
    </citation>
    <scope>NUCLEOTIDE SEQUENCE [LARGE SCALE GENOMIC DNA]</scope>
    <source>
        <strain evidence="1 2">Pan241w</strain>
    </source>
</reference>
<dbReference type="AlphaFoldDB" id="A0A517RAC5"/>
<dbReference type="Proteomes" id="UP000317171">
    <property type="component" value="Chromosome"/>
</dbReference>
<evidence type="ECO:0000313" key="2">
    <source>
        <dbReference type="Proteomes" id="UP000317171"/>
    </source>
</evidence>
<evidence type="ECO:0000313" key="1">
    <source>
        <dbReference type="EMBL" id="QDT40836.1"/>
    </source>
</evidence>
<name>A0A517RAC5_9PLAN</name>
<dbReference type="KEGG" id="gaz:Pan241w_08950"/>
<gene>
    <name evidence="1" type="ORF">Pan241w_08950</name>
</gene>
<dbReference type="EMBL" id="CP036269">
    <property type="protein sequence ID" value="QDT40836.1"/>
    <property type="molecule type" value="Genomic_DNA"/>
</dbReference>
<proteinExistence type="predicted"/>